<evidence type="ECO:0000313" key="3">
    <source>
        <dbReference type="Proteomes" id="UP001169823"/>
    </source>
</evidence>
<evidence type="ECO:0000256" key="1">
    <source>
        <dbReference type="SAM" id="Coils"/>
    </source>
</evidence>
<evidence type="ECO:0000313" key="2">
    <source>
        <dbReference type="EMBL" id="MDO6458992.1"/>
    </source>
</evidence>
<dbReference type="InterPro" id="IPR011067">
    <property type="entry name" value="Plasmid_toxin/cell-grow_inhib"/>
</dbReference>
<dbReference type="EMBL" id="JAUOPJ010000027">
    <property type="protein sequence ID" value="MDO6458992.1"/>
    <property type="molecule type" value="Genomic_DNA"/>
</dbReference>
<organism evidence="2 3">
    <name type="scientific">Celeribacter halophilus</name>
    <dbReference type="NCBI Taxonomy" id="576117"/>
    <lineage>
        <taxon>Bacteria</taxon>
        <taxon>Pseudomonadati</taxon>
        <taxon>Pseudomonadota</taxon>
        <taxon>Alphaproteobacteria</taxon>
        <taxon>Rhodobacterales</taxon>
        <taxon>Roseobacteraceae</taxon>
        <taxon>Celeribacter</taxon>
    </lineage>
</organism>
<reference evidence="2" key="1">
    <citation type="submission" date="2023-07" db="EMBL/GenBank/DDBJ databases">
        <title>Genome content predicts the carbon catabolic preferences of heterotrophic bacteria.</title>
        <authorList>
            <person name="Gralka M."/>
        </authorList>
    </citation>
    <scope>NUCLEOTIDE SEQUENCE</scope>
    <source>
        <strain evidence="2">I2M02</strain>
    </source>
</reference>
<comment type="caution">
    <text evidence="2">The sequence shown here is derived from an EMBL/GenBank/DDBJ whole genome shotgun (WGS) entry which is preliminary data.</text>
</comment>
<feature type="coiled-coil region" evidence="1">
    <location>
        <begin position="137"/>
        <end position="164"/>
    </location>
</feature>
<sequence>MFLSPAPILAAPDWRETVQRGDIVLFRFPVNKDGEHALPKRRPCLVLDVRTTGDTKFVDLAYGTTSRRRANRGYEVILRHPQSQALAGLDRPTRFVCARRITVSINHSGFIEEGKPRTLLGRLDPPLMERMNAVRARIQAEADIAAYKRERQRAEQTRREHEARGFR</sequence>
<dbReference type="RefSeq" id="WP_303495186.1">
    <property type="nucleotide sequence ID" value="NZ_JAUOPJ010000027.1"/>
</dbReference>
<dbReference type="GO" id="GO:0003677">
    <property type="term" value="F:DNA binding"/>
    <property type="evidence" value="ECO:0007669"/>
    <property type="project" value="InterPro"/>
</dbReference>
<dbReference type="Pfam" id="PF02452">
    <property type="entry name" value="PemK_toxin"/>
    <property type="match status" value="1"/>
</dbReference>
<dbReference type="InterPro" id="IPR003477">
    <property type="entry name" value="PemK-like"/>
</dbReference>
<name>A0AAW7Y1G0_9RHOB</name>
<protein>
    <submittedName>
        <fullName evidence="2">Type II toxin-antitoxin system PemK/MazF family toxin</fullName>
    </submittedName>
</protein>
<dbReference type="AlphaFoldDB" id="A0AAW7Y1G0"/>
<accession>A0AAW7Y1G0</accession>
<gene>
    <name evidence="2" type="ORF">Q4494_18095</name>
</gene>
<dbReference type="SUPFAM" id="SSF50118">
    <property type="entry name" value="Cell growth inhibitor/plasmid maintenance toxic component"/>
    <property type="match status" value="1"/>
</dbReference>
<proteinExistence type="predicted"/>
<dbReference type="Proteomes" id="UP001169823">
    <property type="component" value="Unassembled WGS sequence"/>
</dbReference>
<dbReference type="Gene3D" id="2.30.30.110">
    <property type="match status" value="1"/>
</dbReference>
<keyword evidence="1" id="KW-0175">Coiled coil</keyword>